<dbReference type="AlphaFoldDB" id="A0A2S2E4Q2"/>
<evidence type="ECO:0000256" key="1">
    <source>
        <dbReference type="ARBA" id="ARBA00005709"/>
    </source>
</evidence>
<feature type="region of interest" description="Disordered" evidence="5">
    <location>
        <begin position="1"/>
        <end position="20"/>
    </location>
</feature>
<reference evidence="8 9" key="1">
    <citation type="submission" date="2018-05" db="EMBL/GenBank/DDBJ databases">
        <title>Salinimonas sp. HMF8227 Genome sequencing and assembly.</title>
        <authorList>
            <person name="Kang H."/>
            <person name="Kang J."/>
            <person name="Cha I."/>
            <person name="Kim H."/>
            <person name="Joh K."/>
        </authorList>
    </citation>
    <scope>NUCLEOTIDE SEQUENCE [LARGE SCALE GENOMIC DNA]</scope>
    <source>
        <strain evidence="8 9">HMF8227</strain>
    </source>
</reference>
<dbReference type="Gene3D" id="1.20.1330.10">
    <property type="entry name" value="f41 fragment of flagellin, N-terminal domain"/>
    <property type="match status" value="1"/>
</dbReference>
<dbReference type="Proteomes" id="UP000245728">
    <property type="component" value="Chromosome"/>
</dbReference>
<feature type="domain" description="Flagellin C-terminal" evidence="7">
    <location>
        <begin position="179"/>
        <end position="264"/>
    </location>
</feature>
<dbReference type="GO" id="GO:0005198">
    <property type="term" value="F:structural molecule activity"/>
    <property type="evidence" value="ECO:0007669"/>
    <property type="project" value="UniProtKB-UniRule"/>
</dbReference>
<accession>A0A2S2E4Q2</accession>
<evidence type="ECO:0000259" key="7">
    <source>
        <dbReference type="Pfam" id="PF00700"/>
    </source>
</evidence>
<keyword evidence="8" id="KW-0966">Cell projection</keyword>
<dbReference type="EMBL" id="CP029347">
    <property type="protein sequence ID" value="AWL12569.1"/>
    <property type="molecule type" value="Genomic_DNA"/>
</dbReference>
<protein>
    <recommendedName>
        <fullName evidence="4">Flagellin</fullName>
    </recommendedName>
</protein>
<dbReference type="OrthoDB" id="9796789at2"/>
<evidence type="ECO:0000256" key="4">
    <source>
        <dbReference type="RuleBase" id="RU362073"/>
    </source>
</evidence>
<proteinExistence type="inferred from homology"/>
<evidence type="ECO:0000313" key="8">
    <source>
        <dbReference type="EMBL" id="AWL12569.1"/>
    </source>
</evidence>
<keyword evidence="3 4" id="KW-0975">Bacterial flagellum</keyword>
<comment type="subcellular location">
    <subcellularLocation>
        <location evidence="4">Secreted</location>
    </subcellularLocation>
    <subcellularLocation>
        <location evidence="4">Bacterial flagellum</location>
    </subcellularLocation>
</comment>
<evidence type="ECO:0000256" key="2">
    <source>
        <dbReference type="ARBA" id="ARBA00022525"/>
    </source>
</evidence>
<dbReference type="Pfam" id="PF00669">
    <property type="entry name" value="Flagellin_N"/>
    <property type="match status" value="1"/>
</dbReference>
<dbReference type="Pfam" id="PF00700">
    <property type="entry name" value="Flagellin_C"/>
    <property type="match status" value="1"/>
</dbReference>
<dbReference type="GO" id="GO:0009288">
    <property type="term" value="C:bacterial-type flagellum"/>
    <property type="evidence" value="ECO:0007669"/>
    <property type="project" value="UniProtKB-SubCell"/>
</dbReference>
<evidence type="ECO:0000256" key="5">
    <source>
        <dbReference type="SAM" id="MobiDB-lite"/>
    </source>
</evidence>
<feature type="compositionally biased region" description="Low complexity" evidence="5">
    <location>
        <begin position="1"/>
        <end position="17"/>
    </location>
</feature>
<dbReference type="PRINTS" id="PR00207">
    <property type="entry name" value="FLAGELLIN"/>
</dbReference>
<evidence type="ECO:0000259" key="6">
    <source>
        <dbReference type="Pfam" id="PF00669"/>
    </source>
</evidence>
<keyword evidence="8" id="KW-0969">Cilium</keyword>
<dbReference type="RefSeq" id="WP_109340130.1">
    <property type="nucleotide sequence ID" value="NZ_CP029347.1"/>
</dbReference>
<gene>
    <name evidence="8" type="ORF">HMF8227_02108</name>
</gene>
<dbReference type="Gene3D" id="6.10.10.10">
    <property type="entry name" value="Flagellar export chaperone, C-terminal domain"/>
    <property type="match status" value="1"/>
</dbReference>
<keyword evidence="9" id="KW-1185">Reference proteome</keyword>
<organism evidence="8 9">
    <name type="scientific">Saliniradius amylolyticus</name>
    <dbReference type="NCBI Taxonomy" id="2183582"/>
    <lineage>
        <taxon>Bacteria</taxon>
        <taxon>Pseudomonadati</taxon>
        <taxon>Pseudomonadota</taxon>
        <taxon>Gammaproteobacteria</taxon>
        <taxon>Alteromonadales</taxon>
        <taxon>Alteromonadaceae</taxon>
        <taxon>Saliniradius</taxon>
    </lineage>
</organism>
<dbReference type="InterPro" id="IPR046358">
    <property type="entry name" value="Flagellin_C"/>
</dbReference>
<dbReference type="PANTHER" id="PTHR42792">
    <property type="entry name" value="FLAGELLIN"/>
    <property type="match status" value="1"/>
</dbReference>
<dbReference type="InterPro" id="IPR001492">
    <property type="entry name" value="Flagellin"/>
</dbReference>
<dbReference type="SUPFAM" id="SSF64518">
    <property type="entry name" value="Phase 1 flagellin"/>
    <property type="match status" value="1"/>
</dbReference>
<evidence type="ECO:0000256" key="3">
    <source>
        <dbReference type="ARBA" id="ARBA00023143"/>
    </source>
</evidence>
<sequence>MQINSTSSNNSLQQTQNKQDSVFEKLASGKKVNSAADNAAALQIIDRLTAQVNGNQQAVANIYDGISLAQTADGGLSGVTDSVSRIRELSIQAGNGALSDSDRQALQEEVTQLQDGIRDTLENTNFAGKPLFDGSGDISFQAGADAVQTLDVANQDIAAGITDILNADISSQLGASDAITAADDALQFVDQRRAEFGAAQNQLESAARNRTNTEVNVAEGRSRLQDTDFARAVSEQTANDILSQSSIAIQSQANIQRGQVLSLLES</sequence>
<dbReference type="KEGG" id="salh:HMF8227_02108"/>
<feature type="domain" description="Flagellin N-terminal" evidence="6">
    <location>
        <begin position="3"/>
        <end position="135"/>
    </location>
</feature>
<keyword evidence="8" id="KW-0282">Flagellum</keyword>
<keyword evidence="2 4" id="KW-0964">Secreted</keyword>
<dbReference type="InterPro" id="IPR001029">
    <property type="entry name" value="Flagellin_N"/>
</dbReference>
<dbReference type="InterPro" id="IPR042187">
    <property type="entry name" value="Flagellin_C_sub2"/>
</dbReference>
<evidence type="ECO:0000313" key="9">
    <source>
        <dbReference type="Proteomes" id="UP000245728"/>
    </source>
</evidence>
<comment type="similarity">
    <text evidence="1 4">Belongs to the bacterial flagellin family.</text>
</comment>
<comment type="function">
    <text evidence="4">Flagellin is the subunit protein which polymerizes to form the filaments of bacterial flagella.</text>
</comment>
<name>A0A2S2E4Q2_9ALTE</name>
<dbReference type="PANTHER" id="PTHR42792:SF2">
    <property type="entry name" value="FLAGELLIN"/>
    <property type="match status" value="1"/>
</dbReference>
<dbReference type="GO" id="GO:0005576">
    <property type="term" value="C:extracellular region"/>
    <property type="evidence" value="ECO:0007669"/>
    <property type="project" value="UniProtKB-SubCell"/>
</dbReference>